<dbReference type="InterPro" id="IPR023404">
    <property type="entry name" value="rSAM_horseshoe"/>
</dbReference>
<feature type="domain" description="Radical SAM core" evidence="1">
    <location>
        <begin position="260"/>
        <end position="497"/>
    </location>
</feature>
<dbReference type="RefSeq" id="WP_326832301.1">
    <property type="nucleotide sequence ID" value="NZ_VUNC01000007.1"/>
</dbReference>
<dbReference type="Pfam" id="PF04055">
    <property type="entry name" value="Radical_SAM"/>
    <property type="match status" value="1"/>
</dbReference>
<proteinExistence type="predicted"/>
<dbReference type="SFLD" id="SFLDS00029">
    <property type="entry name" value="Radical_SAM"/>
    <property type="match status" value="1"/>
</dbReference>
<dbReference type="InterPro" id="IPR058240">
    <property type="entry name" value="rSAM_sf"/>
</dbReference>
<dbReference type="InterPro" id="IPR023862">
    <property type="entry name" value="CHP03960_rSAM"/>
</dbReference>
<sequence length="627" mass="69090">MRLPRQDWYPRLEPLLGRVEKPSRYLDHEWGAVESQDGPFHACMIYPDVYDVGQPNLGIAILYQAINRQEGMSCERGFLPWVDMADLMREEGIPLLSLETSSPVASFDVVGFTLAHEMACTNIVEALDLAGIPLRAEERSEDDPVVFAGGPSVWNSEPVSPMFDAILLGDGEEGLVEMCSLVRDLRGRGASRSEILAALARLDGVYVPSLYQVEVGPTTTRWGKAVPKPGSGAPRVVRKRCIPDLSATDPLPQKIVPYVGLVQDRLAVEVLRGCARGCRFCQAGITYRPVRERPAEQVVRAAEEGLARMGYDEVSLTSLSTTDHSQCAGMLHRLNADLSLQGVRVSIPSQRLDSFGVQMAQEVGGSKKGGLTFAPEAGTQRLRDVINKNVTEDDIEAAARNAFERGWRRMKLYFMIGLPTETDEDIVAIPEVAQRVLDIGREVVGRGRKSGVSVSISVAVFVPKAHTPFQWAPQLELSEVRRRQALLLSSTHDRDIRVSYHDAEVSLVEAVLSKVGRGGFDLILEAWRHGCRFDAWTDQFDFSRWEEAARAVGIDMVDVASAPLSLDVELPWEHTSPGVSKGFLQREWRRAAQGVTTPDCTMTSCTGCGVCPTLGVDNVIWGDRHAR</sequence>
<dbReference type="EMBL" id="VUNC01000007">
    <property type="protein sequence ID" value="MST73205.1"/>
    <property type="molecule type" value="Genomic_DNA"/>
</dbReference>
<dbReference type="SUPFAM" id="SSF102114">
    <property type="entry name" value="Radical SAM enzymes"/>
    <property type="match status" value="1"/>
</dbReference>
<name>A0A6N7XSW8_9ACTN</name>
<dbReference type="PROSITE" id="PS51918">
    <property type="entry name" value="RADICAL_SAM"/>
    <property type="match status" value="1"/>
</dbReference>
<dbReference type="InterPro" id="IPR045784">
    <property type="entry name" value="Radical_SAM_N2"/>
</dbReference>
<dbReference type="SMART" id="SM00729">
    <property type="entry name" value="Elp3"/>
    <property type="match status" value="1"/>
</dbReference>
<dbReference type="InterPro" id="IPR007197">
    <property type="entry name" value="rSAM"/>
</dbReference>
<evidence type="ECO:0000313" key="3">
    <source>
        <dbReference type="Proteomes" id="UP000469325"/>
    </source>
</evidence>
<dbReference type="PANTHER" id="PTHR42731">
    <property type="entry name" value="SLL1084 PROTEIN"/>
    <property type="match status" value="1"/>
</dbReference>
<dbReference type="Pfam" id="PF19864">
    <property type="entry name" value="Radical_SAM_N2"/>
    <property type="match status" value="1"/>
</dbReference>
<dbReference type="CDD" id="cd01335">
    <property type="entry name" value="Radical_SAM"/>
    <property type="match status" value="1"/>
</dbReference>
<reference evidence="2 3" key="1">
    <citation type="submission" date="2019-08" db="EMBL/GenBank/DDBJ databases">
        <title>In-depth cultivation of the pig gut microbiome towards novel bacterial diversity and tailored functional studies.</title>
        <authorList>
            <person name="Wylensek D."/>
            <person name="Hitch T.C.A."/>
            <person name="Clavel T."/>
        </authorList>
    </citation>
    <scope>NUCLEOTIDE SEQUENCE [LARGE SCALE GENOMIC DNA]</scope>
    <source>
        <strain evidence="2 3">CA-Schmier-601-WT-1</strain>
    </source>
</reference>
<comment type="caution">
    <text evidence="2">The sequence shown here is derived from an EMBL/GenBank/DDBJ whole genome shotgun (WGS) entry which is preliminary data.</text>
</comment>
<dbReference type="GO" id="GO:0003824">
    <property type="term" value="F:catalytic activity"/>
    <property type="evidence" value="ECO:0007669"/>
    <property type="project" value="InterPro"/>
</dbReference>
<evidence type="ECO:0000259" key="1">
    <source>
        <dbReference type="PROSITE" id="PS51918"/>
    </source>
</evidence>
<keyword evidence="3" id="KW-1185">Reference proteome</keyword>
<dbReference type="SFLD" id="SFLDG01082">
    <property type="entry name" value="B12-binding_domain_containing"/>
    <property type="match status" value="1"/>
</dbReference>
<dbReference type="PANTHER" id="PTHR42731:SF1">
    <property type="entry name" value="RADICAL SAM DOMAIN PROTEIN"/>
    <property type="match status" value="1"/>
</dbReference>
<dbReference type="AlphaFoldDB" id="A0A6N7XSW8"/>
<evidence type="ECO:0000313" key="2">
    <source>
        <dbReference type="EMBL" id="MST73205.1"/>
    </source>
</evidence>
<dbReference type="GO" id="GO:0051536">
    <property type="term" value="F:iron-sulfur cluster binding"/>
    <property type="evidence" value="ECO:0007669"/>
    <property type="project" value="InterPro"/>
</dbReference>
<organism evidence="2 3">
    <name type="scientific">Olsenella porci</name>
    <dbReference type="NCBI Taxonomy" id="2652279"/>
    <lineage>
        <taxon>Bacteria</taxon>
        <taxon>Bacillati</taxon>
        <taxon>Actinomycetota</taxon>
        <taxon>Coriobacteriia</taxon>
        <taxon>Coriobacteriales</taxon>
        <taxon>Atopobiaceae</taxon>
        <taxon>Olsenella</taxon>
    </lineage>
</organism>
<dbReference type="Gene3D" id="3.80.30.20">
    <property type="entry name" value="tm_1862 like domain"/>
    <property type="match status" value="1"/>
</dbReference>
<accession>A0A6N7XSW8</accession>
<dbReference type="Proteomes" id="UP000469325">
    <property type="component" value="Unassembled WGS sequence"/>
</dbReference>
<protein>
    <submittedName>
        <fullName evidence="2">TIGR03960 family B12-binding radical SAM protein</fullName>
    </submittedName>
</protein>
<dbReference type="InterPro" id="IPR006638">
    <property type="entry name" value="Elp3/MiaA/NifB-like_rSAM"/>
</dbReference>
<dbReference type="NCBIfam" id="TIGR03960">
    <property type="entry name" value="rSAM_fuse_unch"/>
    <property type="match status" value="1"/>
</dbReference>
<gene>
    <name evidence="2" type="ORF">FYJ68_08825</name>
</gene>